<dbReference type="AlphaFoldDB" id="A0A8S3BKP3"/>
<accession>A0A8S3BKP3</accession>
<organism evidence="1 2">
    <name type="scientific">Rotaria magnacalcarata</name>
    <dbReference type="NCBI Taxonomy" id="392030"/>
    <lineage>
        <taxon>Eukaryota</taxon>
        <taxon>Metazoa</taxon>
        <taxon>Spiralia</taxon>
        <taxon>Gnathifera</taxon>
        <taxon>Rotifera</taxon>
        <taxon>Eurotatoria</taxon>
        <taxon>Bdelloidea</taxon>
        <taxon>Philodinida</taxon>
        <taxon>Philodinidae</taxon>
        <taxon>Rotaria</taxon>
    </lineage>
</organism>
<reference evidence="1" key="1">
    <citation type="submission" date="2021-02" db="EMBL/GenBank/DDBJ databases">
        <authorList>
            <person name="Nowell W R."/>
        </authorList>
    </citation>
    <scope>NUCLEOTIDE SEQUENCE</scope>
</reference>
<feature type="non-terminal residue" evidence="1">
    <location>
        <position position="1"/>
    </location>
</feature>
<feature type="non-terminal residue" evidence="1">
    <location>
        <position position="81"/>
    </location>
</feature>
<protein>
    <submittedName>
        <fullName evidence="1">Uncharacterized protein</fullName>
    </submittedName>
</protein>
<dbReference type="Proteomes" id="UP000676336">
    <property type="component" value="Unassembled WGS sequence"/>
</dbReference>
<evidence type="ECO:0000313" key="2">
    <source>
        <dbReference type="Proteomes" id="UP000676336"/>
    </source>
</evidence>
<proteinExistence type="predicted"/>
<sequence>AKLGSLFRRLLTSIASDNDCSSSSSSPVPVSQKNIVAVQPLTKRSSTKSNTITTTTTTKSQLTTNISQSCSTSPRAVIKQT</sequence>
<comment type="caution">
    <text evidence="1">The sequence shown here is derived from an EMBL/GenBank/DDBJ whole genome shotgun (WGS) entry which is preliminary data.</text>
</comment>
<evidence type="ECO:0000313" key="1">
    <source>
        <dbReference type="EMBL" id="CAF4813206.1"/>
    </source>
</evidence>
<gene>
    <name evidence="1" type="ORF">SMN809_LOCUS47689</name>
</gene>
<name>A0A8S3BKP3_9BILA</name>
<dbReference type="EMBL" id="CAJOBI010151640">
    <property type="protein sequence ID" value="CAF4813206.1"/>
    <property type="molecule type" value="Genomic_DNA"/>
</dbReference>